<evidence type="ECO:0000256" key="1">
    <source>
        <dbReference type="SAM" id="Phobius"/>
    </source>
</evidence>
<dbReference type="AlphaFoldDB" id="A0A0A0M699"/>
<dbReference type="eggNOG" id="ENOG5032Q09">
    <property type="taxonomic scope" value="Bacteria"/>
</dbReference>
<dbReference type="EMBL" id="AVBH01000074">
    <property type="protein sequence ID" value="KGO98503.1"/>
    <property type="molecule type" value="Genomic_DNA"/>
</dbReference>
<keyword evidence="1" id="KW-0472">Membrane</keyword>
<sequence>MDGLLYLAAFLAVALGMAHSLLGERYILRRLFRRGDLPRLFGGTEFTTRTLRFAWHITTVAWFGFAGLLALAGRHGPNASSMLQVIGVTFLASGVLPLVLTRGKHLSWVVLFAIGGIALWCAG</sequence>
<feature type="transmembrane region" description="Helical" evidence="1">
    <location>
        <begin position="106"/>
        <end position="122"/>
    </location>
</feature>
<accession>A0A0A0M699</accession>
<comment type="caution">
    <text evidence="2">The sequence shown here is derived from an EMBL/GenBank/DDBJ whole genome shotgun (WGS) entry which is preliminary data.</text>
</comment>
<name>A0A0A0M699_9GAMM</name>
<keyword evidence="3" id="KW-1185">Reference proteome</keyword>
<proteinExistence type="predicted"/>
<evidence type="ECO:0000313" key="2">
    <source>
        <dbReference type="EMBL" id="KGO98503.1"/>
    </source>
</evidence>
<evidence type="ECO:0000313" key="3">
    <source>
        <dbReference type="Proteomes" id="UP000030003"/>
    </source>
</evidence>
<dbReference type="Proteomes" id="UP000030003">
    <property type="component" value="Unassembled WGS sequence"/>
</dbReference>
<feature type="transmembrane region" description="Helical" evidence="1">
    <location>
        <begin position="53"/>
        <end position="71"/>
    </location>
</feature>
<dbReference type="STRING" id="1385515.GCA_000423325_02344"/>
<keyword evidence="1" id="KW-1133">Transmembrane helix</keyword>
<protein>
    <submittedName>
        <fullName evidence="2">Uncharacterized protein</fullName>
    </submittedName>
</protein>
<gene>
    <name evidence="2" type="ORF">N791_01720</name>
</gene>
<organism evidence="2 3">
    <name type="scientific">Lysobacter defluvii IMMIB APB-9 = DSM 18482</name>
    <dbReference type="NCBI Taxonomy" id="1385515"/>
    <lineage>
        <taxon>Bacteria</taxon>
        <taxon>Pseudomonadati</taxon>
        <taxon>Pseudomonadota</taxon>
        <taxon>Gammaproteobacteria</taxon>
        <taxon>Lysobacterales</taxon>
        <taxon>Lysobacteraceae</taxon>
        <taxon>Novilysobacter</taxon>
    </lineage>
</organism>
<feature type="transmembrane region" description="Helical" evidence="1">
    <location>
        <begin position="83"/>
        <end position="100"/>
    </location>
</feature>
<keyword evidence="1" id="KW-0812">Transmembrane</keyword>
<dbReference type="OrthoDB" id="5005871at2"/>
<reference evidence="2 3" key="1">
    <citation type="submission" date="2013-08" db="EMBL/GenBank/DDBJ databases">
        <title>Genomic analysis of Lysobacter defluvii.</title>
        <authorList>
            <person name="Wang Q."/>
            <person name="Wang G."/>
        </authorList>
    </citation>
    <scope>NUCLEOTIDE SEQUENCE [LARGE SCALE GENOMIC DNA]</scope>
    <source>
        <strain evidence="2 3">IMMIB APB-9</strain>
    </source>
</reference>
<dbReference type="RefSeq" id="WP_027070349.1">
    <property type="nucleotide sequence ID" value="NZ_AUHT01000012.1"/>
</dbReference>